<dbReference type="NCBIfam" id="TIGR02429">
    <property type="entry name" value="pcaI_scoA_fam"/>
    <property type="match status" value="1"/>
</dbReference>
<dbReference type="PANTHER" id="PTHR13707:SF60">
    <property type="entry name" value="ACETATE COA-TRANSFERASE SUBUNIT ALPHA"/>
    <property type="match status" value="1"/>
</dbReference>
<keyword evidence="3" id="KW-1185">Reference proteome</keyword>
<reference evidence="2 3" key="1">
    <citation type="submission" date="2019-12" db="EMBL/GenBank/DDBJ databases">
        <authorList>
            <person name="Lee S.D."/>
        </authorList>
    </citation>
    <scope>NUCLEOTIDE SEQUENCE [LARGE SCALE GENOMIC DNA]</scope>
    <source>
        <strain evidence="2 3">SAP-6</strain>
    </source>
</reference>
<reference evidence="2 3" key="2">
    <citation type="submission" date="2020-02" db="EMBL/GenBank/DDBJ databases">
        <title>The new genus of Enterobacteriales.</title>
        <authorList>
            <person name="Kim I.S."/>
        </authorList>
    </citation>
    <scope>NUCLEOTIDE SEQUENCE [LARGE SCALE GENOMIC DNA]</scope>
    <source>
        <strain evidence="2 3">SAP-6</strain>
    </source>
</reference>
<dbReference type="SMART" id="SM00882">
    <property type="entry name" value="CoA_trans"/>
    <property type="match status" value="1"/>
</dbReference>
<gene>
    <name evidence="2" type="ORF">GRH90_10830</name>
</gene>
<dbReference type="RefSeq" id="WP_162365968.1">
    <property type="nucleotide sequence ID" value="NZ_WUBS01000007.1"/>
</dbReference>
<dbReference type="EMBL" id="WUBS01000007">
    <property type="protein sequence ID" value="NDL63239.1"/>
    <property type="molecule type" value="Genomic_DNA"/>
</dbReference>
<dbReference type="SUPFAM" id="SSF100950">
    <property type="entry name" value="NagB/RpiA/CoA transferase-like"/>
    <property type="match status" value="1"/>
</dbReference>
<proteinExistence type="predicted"/>
<dbReference type="Proteomes" id="UP000461443">
    <property type="component" value="Unassembled WGS sequence"/>
</dbReference>
<keyword evidence="1 2" id="KW-0808">Transferase</keyword>
<evidence type="ECO:0000313" key="2">
    <source>
        <dbReference type="EMBL" id="NDL63239.1"/>
    </source>
</evidence>
<dbReference type="Gene3D" id="3.40.1080.10">
    <property type="entry name" value="Glutaconate Coenzyme A-transferase"/>
    <property type="match status" value="1"/>
</dbReference>
<accession>A0A845SH96</accession>
<name>A0A845SH96_9GAMM</name>
<organism evidence="2 3">
    <name type="scientific">Acerihabitans arboris</name>
    <dbReference type="NCBI Taxonomy" id="2691583"/>
    <lineage>
        <taxon>Bacteria</taxon>
        <taxon>Pseudomonadati</taxon>
        <taxon>Pseudomonadota</taxon>
        <taxon>Gammaproteobacteria</taxon>
        <taxon>Enterobacterales</taxon>
        <taxon>Pectobacteriaceae</taxon>
        <taxon>Acerihabitans</taxon>
    </lineage>
</organism>
<dbReference type="AlphaFoldDB" id="A0A845SH96"/>
<evidence type="ECO:0000256" key="1">
    <source>
        <dbReference type="ARBA" id="ARBA00022679"/>
    </source>
</evidence>
<dbReference type="GO" id="GO:0008410">
    <property type="term" value="F:CoA-transferase activity"/>
    <property type="evidence" value="ECO:0007669"/>
    <property type="project" value="InterPro"/>
</dbReference>
<protein>
    <submittedName>
        <fullName evidence="2">3-oxoacid CoA-transferase subunit A</fullName>
    </submittedName>
</protein>
<dbReference type="Pfam" id="PF01144">
    <property type="entry name" value="CoA_trans"/>
    <property type="match status" value="1"/>
</dbReference>
<dbReference type="PANTHER" id="PTHR13707">
    <property type="entry name" value="KETOACID-COENZYME A TRANSFERASE"/>
    <property type="match status" value="1"/>
</dbReference>
<evidence type="ECO:0000313" key="3">
    <source>
        <dbReference type="Proteomes" id="UP000461443"/>
    </source>
</evidence>
<dbReference type="InterPro" id="IPR004165">
    <property type="entry name" value="CoA_trans_fam_I"/>
</dbReference>
<dbReference type="InterPro" id="IPR012792">
    <property type="entry name" value="3-oxoacid_CoA-transf_A"/>
</dbReference>
<dbReference type="InterPro" id="IPR037171">
    <property type="entry name" value="NagB/RpiA_transferase-like"/>
</dbReference>
<comment type="caution">
    <text evidence="2">The sequence shown here is derived from an EMBL/GenBank/DDBJ whole genome shotgun (WGS) entry which is preliminary data.</text>
</comment>
<sequence length="224" mass="23758">MLGKLTSADDITRLFKDGQTLMCGGFANHGVPNRLLQCVIDSGARHFTLISNDSGDADLTVGRLIHLGLVDKLIASHIGRNTETVALVDAGKIELELVPQGSLAERIRCGGAGLGGVLTKTGIGTVVEKGKQLIMVDGEAYLLETALRADISLVRARTADPLGNLTYRGTMRNFNPLVAKAAGLTLVEADMLMDVDEMSLDSIVTPGVYVSNILTTKELANERA</sequence>